<dbReference type="EMBL" id="KQ982194">
    <property type="protein sequence ID" value="KYQ59081.1"/>
    <property type="molecule type" value="Genomic_DNA"/>
</dbReference>
<evidence type="ECO:0000313" key="2">
    <source>
        <dbReference type="EMBL" id="KYQ59081.1"/>
    </source>
</evidence>
<feature type="compositionally biased region" description="Polar residues" evidence="1">
    <location>
        <begin position="108"/>
        <end position="117"/>
    </location>
</feature>
<sequence>MVLVREFTSIFISTRRQLFTLAAGVANHSTNLPEYEGAIKWSDDGVSFGRGMLRREAGRLRSRSLAPPPVYTTNVGSNSSWLVATKSIPDHSQISSKSKEYLDRHNNNNKSNQTIFI</sequence>
<evidence type="ECO:0000313" key="3">
    <source>
        <dbReference type="Proteomes" id="UP000075809"/>
    </source>
</evidence>
<gene>
    <name evidence="2" type="ORF">ALC60_01916</name>
</gene>
<reference evidence="2 3" key="1">
    <citation type="submission" date="2015-09" db="EMBL/GenBank/DDBJ databases">
        <title>Trachymyrmex zeteki WGS genome.</title>
        <authorList>
            <person name="Nygaard S."/>
            <person name="Hu H."/>
            <person name="Boomsma J."/>
            <person name="Zhang G."/>
        </authorList>
    </citation>
    <scope>NUCLEOTIDE SEQUENCE [LARGE SCALE GENOMIC DNA]</scope>
    <source>
        <strain evidence="2">Tzet28-1</strain>
        <tissue evidence="2">Whole body</tissue>
    </source>
</reference>
<proteinExistence type="predicted"/>
<feature type="region of interest" description="Disordered" evidence="1">
    <location>
        <begin position="90"/>
        <end position="117"/>
    </location>
</feature>
<feature type="compositionally biased region" description="Basic and acidic residues" evidence="1">
    <location>
        <begin position="97"/>
        <end position="106"/>
    </location>
</feature>
<keyword evidence="3" id="KW-1185">Reference proteome</keyword>
<dbReference type="AlphaFoldDB" id="A0A151XFH6"/>
<dbReference type="Proteomes" id="UP000075809">
    <property type="component" value="Unassembled WGS sequence"/>
</dbReference>
<accession>A0A151XFH6</accession>
<protein>
    <submittedName>
        <fullName evidence="2">Uncharacterized protein</fullName>
    </submittedName>
</protein>
<organism evidence="2 3">
    <name type="scientific">Mycetomoellerius zeteki</name>
    <dbReference type="NCBI Taxonomy" id="64791"/>
    <lineage>
        <taxon>Eukaryota</taxon>
        <taxon>Metazoa</taxon>
        <taxon>Ecdysozoa</taxon>
        <taxon>Arthropoda</taxon>
        <taxon>Hexapoda</taxon>
        <taxon>Insecta</taxon>
        <taxon>Pterygota</taxon>
        <taxon>Neoptera</taxon>
        <taxon>Endopterygota</taxon>
        <taxon>Hymenoptera</taxon>
        <taxon>Apocrita</taxon>
        <taxon>Aculeata</taxon>
        <taxon>Formicoidea</taxon>
        <taxon>Formicidae</taxon>
        <taxon>Myrmicinae</taxon>
        <taxon>Mycetomoellerius</taxon>
    </lineage>
</organism>
<evidence type="ECO:0000256" key="1">
    <source>
        <dbReference type="SAM" id="MobiDB-lite"/>
    </source>
</evidence>
<name>A0A151XFH6_9HYME</name>